<evidence type="ECO:0000256" key="2">
    <source>
        <dbReference type="ARBA" id="ARBA00022980"/>
    </source>
</evidence>
<dbReference type="GO" id="GO:0017148">
    <property type="term" value="P:negative regulation of translation"/>
    <property type="evidence" value="ECO:0007669"/>
    <property type="project" value="TreeGrafter"/>
</dbReference>
<gene>
    <name evidence="4" type="primary">mRpL13_1</name>
    <name evidence="4" type="ORF">AVEN_171852_1</name>
</gene>
<dbReference type="FunFam" id="3.90.1180.10:FF:000005">
    <property type="entry name" value="39S ribosomal protein L13, mitochondrial"/>
    <property type="match status" value="1"/>
</dbReference>
<reference evidence="4 5" key="1">
    <citation type="journal article" date="2019" name="Sci. Rep.">
        <title>Orb-weaving spider Araneus ventricosus genome elucidates the spidroin gene catalogue.</title>
        <authorList>
            <person name="Kono N."/>
            <person name="Nakamura H."/>
            <person name="Ohtoshi R."/>
            <person name="Moran D.A.P."/>
            <person name="Shinohara A."/>
            <person name="Yoshida Y."/>
            <person name="Fujiwara M."/>
            <person name="Mori M."/>
            <person name="Tomita M."/>
            <person name="Arakawa K."/>
        </authorList>
    </citation>
    <scope>NUCLEOTIDE SEQUENCE [LARGE SCALE GENOMIC DNA]</scope>
</reference>
<name>A0A4Y2F8P5_ARAVE</name>
<dbReference type="HAMAP" id="MF_01366">
    <property type="entry name" value="Ribosomal_uL13"/>
    <property type="match status" value="1"/>
</dbReference>
<dbReference type="CDD" id="cd00392">
    <property type="entry name" value="Ribosomal_L13"/>
    <property type="match status" value="1"/>
</dbReference>
<proteinExistence type="inferred from homology"/>
<keyword evidence="2 4" id="KW-0689">Ribosomal protein</keyword>
<dbReference type="SUPFAM" id="SSF52161">
    <property type="entry name" value="Ribosomal protein L13"/>
    <property type="match status" value="1"/>
</dbReference>
<evidence type="ECO:0000256" key="1">
    <source>
        <dbReference type="ARBA" id="ARBA00006227"/>
    </source>
</evidence>
<evidence type="ECO:0000313" key="5">
    <source>
        <dbReference type="Proteomes" id="UP000499080"/>
    </source>
</evidence>
<evidence type="ECO:0000313" key="4">
    <source>
        <dbReference type="EMBL" id="GBM36739.1"/>
    </source>
</evidence>
<dbReference type="GO" id="GO:0003735">
    <property type="term" value="F:structural constituent of ribosome"/>
    <property type="evidence" value="ECO:0007669"/>
    <property type="project" value="InterPro"/>
</dbReference>
<protein>
    <submittedName>
        <fullName evidence="4">39S ribosomal protein L13, mitochondrial</fullName>
    </submittedName>
</protein>
<dbReference type="InterPro" id="IPR005823">
    <property type="entry name" value="Ribosomal_uL13_bac-type"/>
</dbReference>
<dbReference type="PANTHER" id="PTHR11545">
    <property type="entry name" value="RIBOSOMAL PROTEIN L13"/>
    <property type="match status" value="1"/>
</dbReference>
<dbReference type="GO" id="GO:0005762">
    <property type="term" value="C:mitochondrial large ribosomal subunit"/>
    <property type="evidence" value="ECO:0007669"/>
    <property type="project" value="TreeGrafter"/>
</dbReference>
<dbReference type="EMBL" id="BGPR01000818">
    <property type="protein sequence ID" value="GBM36739.1"/>
    <property type="molecule type" value="Genomic_DNA"/>
</dbReference>
<keyword evidence="5" id="KW-1185">Reference proteome</keyword>
<dbReference type="OrthoDB" id="274622at2759"/>
<organism evidence="4 5">
    <name type="scientific">Araneus ventricosus</name>
    <name type="common">Orbweaver spider</name>
    <name type="synonym">Epeira ventricosa</name>
    <dbReference type="NCBI Taxonomy" id="182803"/>
    <lineage>
        <taxon>Eukaryota</taxon>
        <taxon>Metazoa</taxon>
        <taxon>Ecdysozoa</taxon>
        <taxon>Arthropoda</taxon>
        <taxon>Chelicerata</taxon>
        <taxon>Arachnida</taxon>
        <taxon>Araneae</taxon>
        <taxon>Araneomorphae</taxon>
        <taxon>Entelegynae</taxon>
        <taxon>Araneoidea</taxon>
        <taxon>Araneidae</taxon>
        <taxon>Araneus</taxon>
    </lineage>
</organism>
<dbReference type="Pfam" id="PF00572">
    <property type="entry name" value="Ribosomal_L13"/>
    <property type="match status" value="1"/>
</dbReference>
<dbReference type="AlphaFoldDB" id="A0A4Y2F8P5"/>
<comment type="similarity">
    <text evidence="1">Belongs to the universal ribosomal protein uL13 family.</text>
</comment>
<dbReference type="PIRSF" id="PIRSF002181">
    <property type="entry name" value="Ribosomal_L13"/>
    <property type="match status" value="1"/>
</dbReference>
<evidence type="ECO:0000256" key="3">
    <source>
        <dbReference type="ARBA" id="ARBA00023274"/>
    </source>
</evidence>
<dbReference type="Proteomes" id="UP000499080">
    <property type="component" value="Unassembled WGS sequence"/>
</dbReference>
<keyword evidence="3" id="KW-0687">Ribonucleoprotein</keyword>
<sequence length="183" mass="21716">MSKVLLSKHRRAKQWAVFARLWHIYDAKWQNPFDSAELIAKYLSGKHKPIFHTLSDCGDHVVVINTAEIAMPDTEWRYRIYRHHTMYAGGETFTPAWELQNKDPTKVFWKAVYKACGTSLLRHTRMERLHLFPDSEIPDDIKVNICSQIRQLRPVPKRLSEYTKEELDAYPKLFEWPQNYVKV</sequence>
<dbReference type="InterPro" id="IPR005822">
    <property type="entry name" value="Ribosomal_uL13"/>
</dbReference>
<dbReference type="GO" id="GO:0006412">
    <property type="term" value="P:translation"/>
    <property type="evidence" value="ECO:0007669"/>
    <property type="project" value="InterPro"/>
</dbReference>
<dbReference type="PANTHER" id="PTHR11545:SF2">
    <property type="entry name" value="LARGE RIBOSOMAL SUBUNIT PROTEIN UL13M"/>
    <property type="match status" value="1"/>
</dbReference>
<dbReference type="InterPro" id="IPR036899">
    <property type="entry name" value="Ribosomal_uL13_sf"/>
</dbReference>
<accession>A0A4Y2F8P5</accession>
<dbReference type="Gene3D" id="3.90.1180.10">
    <property type="entry name" value="Ribosomal protein L13"/>
    <property type="match status" value="1"/>
</dbReference>
<comment type="caution">
    <text evidence="4">The sequence shown here is derived from an EMBL/GenBank/DDBJ whole genome shotgun (WGS) entry which is preliminary data.</text>
</comment>
<dbReference type="GO" id="GO:0003729">
    <property type="term" value="F:mRNA binding"/>
    <property type="evidence" value="ECO:0007669"/>
    <property type="project" value="TreeGrafter"/>
</dbReference>